<reference evidence="2" key="1">
    <citation type="journal article" date="2022" name="Microbiol. Resour. Announc.">
        <title>Draft Genome Sequence of a Methanogenic Archaeon from West Spitsbergen Permafrost.</title>
        <authorList>
            <person name="Trubitsyn V."/>
            <person name="Rivkina E."/>
            <person name="Shcherbakova V."/>
        </authorList>
    </citation>
    <scope>NUCLEOTIDE SEQUENCE [LARGE SCALE GENOMIC DNA]</scope>
    <source>
        <strain evidence="2">VT</strain>
    </source>
</reference>
<sequence>MIEEIEERIDDNFHRDLWKSRGEKLVKCEKIFHKPAIDETGPSEQIILTFEDTDQIDIENTYKVSIIANNMEFGVCDSFNNPMGIESIIGKRLLDYGEVHFDTFNEDTGAVQRATLIFEEDYEINVDGYNLLIEKHTAE</sequence>
<keyword evidence="2" id="KW-1185">Reference proteome</keyword>
<comment type="caution">
    <text evidence="1">The sequence shown here is derived from an EMBL/GenBank/DDBJ whole genome shotgun (WGS) entry which is preliminary data.</text>
</comment>
<dbReference type="Proteomes" id="UP000825933">
    <property type="component" value="Unassembled WGS sequence"/>
</dbReference>
<evidence type="ECO:0000313" key="1">
    <source>
        <dbReference type="EMBL" id="MBZ2165635.1"/>
    </source>
</evidence>
<accession>A0A8T5V1S7</accession>
<organism evidence="1 2">
    <name type="scientific">Methanobacterium spitsbergense</name>
    <dbReference type="NCBI Taxonomy" id="2874285"/>
    <lineage>
        <taxon>Archaea</taxon>
        <taxon>Methanobacteriati</taxon>
        <taxon>Methanobacteriota</taxon>
        <taxon>Methanomada group</taxon>
        <taxon>Methanobacteria</taxon>
        <taxon>Methanobacteriales</taxon>
        <taxon>Methanobacteriaceae</taxon>
        <taxon>Methanobacterium</taxon>
    </lineage>
</organism>
<dbReference type="EMBL" id="JAIOUQ010000007">
    <property type="protein sequence ID" value="MBZ2165635.1"/>
    <property type="molecule type" value="Genomic_DNA"/>
</dbReference>
<gene>
    <name evidence="1" type="ORF">K8N75_06235</name>
</gene>
<dbReference type="RefSeq" id="WP_223791237.1">
    <property type="nucleotide sequence ID" value="NZ_JAIOUQ010000007.1"/>
</dbReference>
<protein>
    <submittedName>
        <fullName evidence="1">Uncharacterized protein</fullName>
    </submittedName>
</protein>
<name>A0A8T5V1S7_9EURY</name>
<proteinExistence type="predicted"/>
<evidence type="ECO:0000313" key="2">
    <source>
        <dbReference type="Proteomes" id="UP000825933"/>
    </source>
</evidence>
<dbReference type="AlphaFoldDB" id="A0A8T5V1S7"/>